<feature type="compositionally biased region" description="Basic and acidic residues" evidence="1">
    <location>
        <begin position="15"/>
        <end position="25"/>
    </location>
</feature>
<feature type="region of interest" description="Disordered" evidence="1">
    <location>
        <begin position="15"/>
        <end position="62"/>
    </location>
</feature>
<feature type="compositionally biased region" description="Basic and acidic residues" evidence="1">
    <location>
        <begin position="38"/>
        <end position="54"/>
    </location>
</feature>
<dbReference type="Proteomes" id="UP001177023">
    <property type="component" value="Unassembled WGS sequence"/>
</dbReference>
<evidence type="ECO:0000313" key="2">
    <source>
        <dbReference type="EMBL" id="CAJ0585707.1"/>
    </source>
</evidence>
<keyword evidence="3" id="KW-1185">Reference proteome</keyword>
<dbReference type="EMBL" id="CATQJA010002706">
    <property type="protein sequence ID" value="CAJ0585707.1"/>
    <property type="molecule type" value="Genomic_DNA"/>
</dbReference>
<dbReference type="AlphaFoldDB" id="A0AA36DEF7"/>
<feature type="non-terminal residue" evidence="2">
    <location>
        <position position="96"/>
    </location>
</feature>
<reference evidence="2" key="1">
    <citation type="submission" date="2023-06" db="EMBL/GenBank/DDBJ databases">
        <authorList>
            <person name="Delattre M."/>
        </authorList>
    </citation>
    <scope>NUCLEOTIDE SEQUENCE</scope>
    <source>
        <strain evidence="2">AF72</strain>
    </source>
</reference>
<protein>
    <submittedName>
        <fullName evidence="2">Uncharacterized protein</fullName>
    </submittedName>
</protein>
<proteinExistence type="predicted"/>
<sequence>MAIHDAFSRLSFTPAERKEDQDVKLATKCAQPVSSSPQKDEEPLKPAKPREKSKWALQPRAGLDERKVNQLLEKALTFKYPNNEQGHRVPAHEKQK</sequence>
<name>A0AA36DEF7_9BILA</name>
<evidence type="ECO:0000313" key="3">
    <source>
        <dbReference type="Proteomes" id="UP001177023"/>
    </source>
</evidence>
<accession>A0AA36DEF7</accession>
<organism evidence="2 3">
    <name type="scientific">Mesorhabditis spiculigera</name>
    <dbReference type="NCBI Taxonomy" id="96644"/>
    <lineage>
        <taxon>Eukaryota</taxon>
        <taxon>Metazoa</taxon>
        <taxon>Ecdysozoa</taxon>
        <taxon>Nematoda</taxon>
        <taxon>Chromadorea</taxon>
        <taxon>Rhabditida</taxon>
        <taxon>Rhabditina</taxon>
        <taxon>Rhabditomorpha</taxon>
        <taxon>Rhabditoidea</taxon>
        <taxon>Rhabditidae</taxon>
        <taxon>Mesorhabditinae</taxon>
        <taxon>Mesorhabditis</taxon>
    </lineage>
</organism>
<gene>
    <name evidence="2" type="ORF">MSPICULIGERA_LOCUS23719</name>
</gene>
<evidence type="ECO:0000256" key="1">
    <source>
        <dbReference type="SAM" id="MobiDB-lite"/>
    </source>
</evidence>
<comment type="caution">
    <text evidence="2">The sequence shown here is derived from an EMBL/GenBank/DDBJ whole genome shotgun (WGS) entry which is preliminary data.</text>
</comment>